<evidence type="ECO:0000313" key="1">
    <source>
        <dbReference type="EMBL" id="JAP76884.1"/>
    </source>
</evidence>
<accession>A0A131YC27</accession>
<name>A0A131YC27_RHIAP</name>
<protein>
    <submittedName>
        <fullName evidence="1">Uncharacterized protein</fullName>
    </submittedName>
</protein>
<dbReference type="EMBL" id="GEDV01011673">
    <property type="protein sequence ID" value="JAP76884.1"/>
    <property type="molecule type" value="Transcribed_RNA"/>
</dbReference>
<sequence>MRVGIGGGVSGCLPPLIFEMLDGRFHFSWHQAAKRRPSRRDSKAAAMVLSLPDCTHPPPFTTLRSINCMSDLTFFFLFFFLL</sequence>
<reference evidence="1" key="1">
    <citation type="journal article" date="2016" name="Ticks Tick Borne Dis.">
        <title>De novo assembly and annotation of the salivary gland transcriptome of Rhipicephalus appendiculatus male and female ticks during blood feeding.</title>
        <authorList>
            <person name="de Castro M.H."/>
            <person name="de Klerk D."/>
            <person name="Pienaar R."/>
            <person name="Latif A.A."/>
            <person name="Rees D.J."/>
            <person name="Mans B.J."/>
        </authorList>
    </citation>
    <scope>NUCLEOTIDE SEQUENCE</scope>
    <source>
        <tissue evidence="1">Salivary glands</tissue>
    </source>
</reference>
<organism evidence="1">
    <name type="scientific">Rhipicephalus appendiculatus</name>
    <name type="common">Brown ear tick</name>
    <dbReference type="NCBI Taxonomy" id="34631"/>
    <lineage>
        <taxon>Eukaryota</taxon>
        <taxon>Metazoa</taxon>
        <taxon>Ecdysozoa</taxon>
        <taxon>Arthropoda</taxon>
        <taxon>Chelicerata</taxon>
        <taxon>Arachnida</taxon>
        <taxon>Acari</taxon>
        <taxon>Parasitiformes</taxon>
        <taxon>Ixodida</taxon>
        <taxon>Ixodoidea</taxon>
        <taxon>Ixodidae</taxon>
        <taxon>Rhipicephalinae</taxon>
        <taxon>Rhipicephalus</taxon>
        <taxon>Rhipicephalus</taxon>
    </lineage>
</organism>
<proteinExistence type="predicted"/>
<dbReference type="AlphaFoldDB" id="A0A131YC27"/>